<dbReference type="Gene3D" id="3.40.50.720">
    <property type="entry name" value="NAD(P)-binding Rossmann-like Domain"/>
    <property type="match status" value="1"/>
</dbReference>
<dbReference type="Pfam" id="PF13460">
    <property type="entry name" value="NAD_binding_10"/>
    <property type="match status" value="1"/>
</dbReference>
<gene>
    <name evidence="3" type="ORF">KHLLAP_LOCUS13667</name>
</gene>
<evidence type="ECO:0000313" key="4">
    <source>
        <dbReference type="Proteomes" id="UP001295740"/>
    </source>
</evidence>
<keyword evidence="4" id="KW-1185">Reference proteome</keyword>
<dbReference type="PANTHER" id="PTHR43355">
    <property type="entry name" value="FLAVIN REDUCTASE (NADPH)"/>
    <property type="match status" value="1"/>
</dbReference>
<protein>
    <submittedName>
        <fullName evidence="3">Uu.00g013180.m01.CDS01</fullName>
    </submittedName>
</protein>
<comment type="caution">
    <text evidence="3">The sequence shown here is derived from an EMBL/GenBank/DDBJ whole genome shotgun (WGS) entry which is preliminary data.</text>
</comment>
<sequence>MHILVIGGTGRTGQLIIAEALFKGHQITALVRNTSSLAPQGNLTIIRGTPLNPHDIATAFTASPTSVPTAIIVALNARRASDSPFAAPSPDTPPRLMADSVANAIAGMKAHGASRIVIMSSQGAGTSFAGLGWMMRLVFSKTNMKLQMEDHDAVDAETRRQAGVDFVMVRPVMLAEGPAAPVRVYGDEGRGIPGFMPKITRASIARFMVEALDGEEYVGRAPVISN</sequence>
<comment type="similarity">
    <text evidence="1">Belongs to the avfA family.</text>
</comment>
<accession>A0AAI8VYS0</accession>
<evidence type="ECO:0000313" key="3">
    <source>
        <dbReference type="EMBL" id="CAJ2513199.1"/>
    </source>
</evidence>
<dbReference type="InterPro" id="IPR036291">
    <property type="entry name" value="NAD(P)-bd_dom_sf"/>
</dbReference>
<dbReference type="PANTHER" id="PTHR43355:SF2">
    <property type="entry name" value="FLAVIN REDUCTASE (NADPH)"/>
    <property type="match status" value="1"/>
</dbReference>
<dbReference type="SUPFAM" id="SSF51735">
    <property type="entry name" value="NAD(P)-binding Rossmann-fold domains"/>
    <property type="match status" value="1"/>
</dbReference>
<organism evidence="3 4">
    <name type="scientific">Anthostomella pinea</name>
    <dbReference type="NCBI Taxonomy" id="933095"/>
    <lineage>
        <taxon>Eukaryota</taxon>
        <taxon>Fungi</taxon>
        <taxon>Dikarya</taxon>
        <taxon>Ascomycota</taxon>
        <taxon>Pezizomycotina</taxon>
        <taxon>Sordariomycetes</taxon>
        <taxon>Xylariomycetidae</taxon>
        <taxon>Xylariales</taxon>
        <taxon>Xylariaceae</taxon>
        <taxon>Anthostomella</taxon>
    </lineage>
</organism>
<proteinExistence type="inferred from homology"/>
<dbReference type="GO" id="GO:0004074">
    <property type="term" value="F:biliverdin reductase [NAD(P)H] activity"/>
    <property type="evidence" value="ECO:0007669"/>
    <property type="project" value="TreeGrafter"/>
</dbReference>
<name>A0AAI8VYS0_9PEZI</name>
<reference evidence="3" key="1">
    <citation type="submission" date="2023-10" db="EMBL/GenBank/DDBJ databases">
        <authorList>
            <person name="Hackl T."/>
        </authorList>
    </citation>
    <scope>NUCLEOTIDE SEQUENCE</scope>
</reference>
<evidence type="ECO:0000259" key="2">
    <source>
        <dbReference type="Pfam" id="PF13460"/>
    </source>
</evidence>
<dbReference type="InterPro" id="IPR016040">
    <property type="entry name" value="NAD(P)-bd_dom"/>
</dbReference>
<dbReference type="InterPro" id="IPR051606">
    <property type="entry name" value="Polyketide_Oxido-like"/>
</dbReference>
<feature type="domain" description="NAD(P)-binding" evidence="2">
    <location>
        <begin position="7"/>
        <end position="213"/>
    </location>
</feature>
<evidence type="ECO:0000256" key="1">
    <source>
        <dbReference type="ARBA" id="ARBA00038376"/>
    </source>
</evidence>
<dbReference type="Proteomes" id="UP001295740">
    <property type="component" value="Unassembled WGS sequence"/>
</dbReference>
<dbReference type="AlphaFoldDB" id="A0AAI8VYS0"/>
<dbReference type="EMBL" id="CAUWAG010000020">
    <property type="protein sequence ID" value="CAJ2513199.1"/>
    <property type="molecule type" value="Genomic_DNA"/>
</dbReference>
<dbReference type="GO" id="GO:0042602">
    <property type="term" value="F:riboflavin reductase (NADPH) activity"/>
    <property type="evidence" value="ECO:0007669"/>
    <property type="project" value="TreeGrafter"/>
</dbReference>